<dbReference type="Proteomes" id="UP000799764">
    <property type="component" value="Unassembled WGS sequence"/>
</dbReference>
<evidence type="ECO:0000313" key="2">
    <source>
        <dbReference type="Proteomes" id="UP000799764"/>
    </source>
</evidence>
<dbReference type="AlphaFoldDB" id="A0A9P4P710"/>
<comment type="caution">
    <text evidence="1">The sequence shown here is derived from an EMBL/GenBank/DDBJ whole genome shotgun (WGS) entry which is preliminary data.</text>
</comment>
<gene>
    <name evidence="1" type="ORF">P171DRAFT_437095</name>
</gene>
<name>A0A9P4P710_9PLEO</name>
<accession>A0A9P4P710</accession>
<sequence length="103" mass="10949">MLVRFDLDNRLEPSIRGDAPTSNKARPVFPPLNGAAMASINVPVAYNTSATTNAAKIEPSRKMNIPSAASATRETMLVIHGWRASTTTASIDRTNSGTSIFGC</sequence>
<protein>
    <submittedName>
        <fullName evidence="1">Uncharacterized protein</fullName>
    </submittedName>
</protein>
<keyword evidence="2" id="KW-1185">Reference proteome</keyword>
<evidence type="ECO:0000313" key="1">
    <source>
        <dbReference type="EMBL" id="KAF2438013.1"/>
    </source>
</evidence>
<reference evidence="1" key="1">
    <citation type="journal article" date="2020" name="Stud. Mycol.">
        <title>101 Dothideomycetes genomes: a test case for predicting lifestyles and emergence of pathogens.</title>
        <authorList>
            <person name="Haridas S."/>
            <person name="Albert R."/>
            <person name="Binder M."/>
            <person name="Bloem J."/>
            <person name="Labutti K."/>
            <person name="Salamov A."/>
            <person name="Andreopoulos B."/>
            <person name="Baker S."/>
            <person name="Barry K."/>
            <person name="Bills G."/>
            <person name="Bluhm B."/>
            <person name="Cannon C."/>
            <person name="Castanera R."/>
            <person name="Culley D."/>
            <person name="Daum C."/>
            <person name="Ezra D."/>
            <person name="Gonzalez J."/>
            <person name="Henrissat B."/>
            <person name="Kuo A."/>
            <person name="Liang C."/>
            <person name="Lipzen A."/>
            <person name="Lutzoni F."/>
            <person name="Magnuson J."/>
            <person name="Mondo S."/>
            <person name="Nolan M."/>
            <person name="Ohm R."/>
            <person name="Pangilinan J."/>
            <person name="Park H.-J."/>
            <person name="Ramirez L."/>
            <person name="Alfaro M."/>
            <person name="Sun H."/>
            <person name="Tritt A."/>
            <person name="Yoshinaga Y."/>
            <person name="Zwiers L.-H."/>
            <person name="Turgeon B."/>
            <person name="Goodwin S."/>
            <person name="Spatafora J."/>
            <person name="Crous P."/>
            <person name="Grigoriev I."/>
        </authorList>
    </citation>
    <scope>NUCLEOTIDE SEQUENCE</scope>
    <source>
        <strain evidence="1">CBS 690.94</strain>
    </source>
</reference>
<proteinExistence type="predicted"/>
<organism evidence="1 2">
    <name type="scientific">Karstenula rhodostoma CBS 690.94</name>
    <dbReference type="NCBI Taxonomy" id="1392251"/>
    <lineage>
        <taxon>Eukaryota</taxon>
        <taxon>Fungi</taxon>
        <taxon>Dikarya</taxon>
        <taxon>Ascomycota</taxon>
        <taxon>Pezizomycotina</taxon>
        <taxon>Dothideomycetes</taxon>
        <taxon>Pleosporomycetidae</taxon>
        <taxon>Pleosporales</taxon>
        <taxon>Massarineae</taxon>
        <taxon>Didymosphaeriaceae</taxon>
        <taxon>Karstenula</taxon>
    </lineage>
</organism>
<dbReference type="EMBL" id="MU001513">
    <property type="protein sequence ID" value="KAF2438013.1"/>
    <property type="molecule type" value="Genomic_DNA"/>
</dbReference>